<accession>A0A8S9TTK7</accession>
<sequence>MTASLAFSSVCLTSIILFSLMTPLLLTTLVTGLLFLSDPGLSLMRTLIKKGQQLKKLSN</sequence>
<keyword evidence="1" id="KW-0812">Transmembrane</keyword>
<keyword evidence="1" id="KW-0472">Membrane</keyword>
<dbReference type="AlphaFoldDB" id="A0A8S9TTK7"/>
<evidence type="ECO:0000313" key="3">
    <source>
        <dbReference type="Proteomes" id="UP000704712"/>
    </source>
</evidence>
<dbReference type="Proteomes" id="UP000704712">
    <property type="component" value="Unassembled WGS sequence"/>
</dbReference>
<evidence type="ECO:0000313" key="2">
    <source>
        <dbReference type="EMBL" id="KAF4130872.1"/>
    </source>
</evidence>
<gene>
    <name evidence="2" type="ORF">GN958_ATG19877</name>
</gene>
<reference evidence="2" key="1">
    <citation type="submission" date="2020-03" db="EMBL/GenBank/DDBJ databases">
        <title>Hybrid Assembly of Korean Phytophthora infestans isolates.</title>
        <authorList>
            <person name="Prokchorchik M."/>
            <person name="Lee Y."/>
            <person name="Seo J."/>
            <person name="Cho J.-H."/>
            <person name="Park Y.-E."/>
            <person name="Jang D.-C."/>
            <person name="Im J.-S."/>
            <person name="Choi J.-G."/>
            <person name="Park H.-J."/>
            <person name="Lee G.-B."/>
            <person name="Lee Y.-G."/>
            <person name="Hong S.-Y."/>
            <person name="Cho K."/>
            <person name="Sohn K.H."/>
        </authorList>
    </citation>
    <scope>NUCLEOTIDE SEQUENCE</scope>
    <source>
        <strain evidence="2">KR_2_A2</strain>
    </source>
</reference>
<comment type="caution">
    <text evidence="2">The sequence shown here is derived from an EMBL/GenBank/DDBJ whole genome shotgun (WGS) entry which is preliminary data.</text>
</comment>
<evidence type="ECO:0000256" key="1">
    <source>
        <dbReference type="SAM" id="Phobius"/>
    </source>
</evidence>
<protein>
    <submittedName>
        <fullName evidence="2">Uncharacterized protein</fullName>
    </submittedName>
</protein>
<keyword evidence="1" id="KW-1133">Transmembrane helix</keyword>
<feature type="transmembrane region" description="Helical" evidence="1">
    <location>
        <begin position="6"/>
        <end position="36"/>
    </location>
</feature>
<organism evidence="2 3">
    <name type="scientific">Phytophthora infestans</name>
    <name type="common">Potato late blight agent</name>
    <name type="synonym">Botrytis infestans</name>
    <dbReference type="NCBI Taxonomy" id="4787"/>
    <lineage>
        <taxon>Eukaryota</taxon>
        <taxon>Sar</taxon>
        <taxon>Stramenopiles</taxon>
        <taxon>Oomycota</taxon>
        <taxon>Peronosporomycetes</taxon>
        <taxon>Peronosporales</taxon>
        <taxon>Peronosporaceae</taxon>
        <taxon>Phytophthora</taxon>
    </lineage>
</organism>
<dbReference type="EMBL" id="JAACNO010002776">
    <property type="protein sequence ID" value="KAF4130872.1"/>
    <property type="molecule type" value="Genomic_DNA"/>
</dbReference>
<name>A0A8S9TTK7_PHYIN</name>
<proteinExistence type="predicted"/>